<reference evidence="1" key="1">
    <citation type="journal article" date="2023" name="IScience">
        <title>Live-bearing cockroach genome reveals convergent evolutionary mechanisms linked to viviparity in insects and beyond.</title>
        <authorList>
            <person name="Fouks B."/>
            <person name="Harrison M.C."/>
            <person name="Mikhailova A.A."/>
            <person name="Marchal E."/>
            <person name="English S."/>
            <person name="Carruthers M."/>
            <person name="Jennings E.C."/>
            <person name="Chiamaka E.L."/>
            <person name="Frigard R.A."/>
            <person name="Pippel M."/>
            <person name="Attardo G.M."/>
            <person name="Benoit J.B."/>
            <person name="Bornberg-Bauer E."/>
            <person name="Tobe S.S."/>
        </authorList>
    </citation>
    <scope>NUCLEOTIDE SEQUENCE</scope>
    <source>
        <strain evidence="1">Stay&amp;Tobe</strain>
    </source>
</reference>
<organism evidence="1 2">
    <name type="scientific">Diploptera punctata</name>
    <name type="common">Pacific beetle cockroach</name>
    <dbReference type="NCBI Taxonomy" id="6984"/>
    <lineage>
        <taxon>Eukaryota</taxon>
        <taxon>Metazoa</taxon>
        <taxon>Ecdysozoa</taxon>
        <taxon>Arthropoda</taxon>
        <taxon>Hexapoda</taxon>
        <taxon>Insecta</taxon>
        <taxon>Pterygota</taxon>
        <taxon>Neoptera</taxon>
        <taxon>Polyneoptera</taxon>
        <taxon>Dictyoptera</taxon>
        <taxon>Blattodea</taxon>
        <taxon>Blaberoidea</taxon>
        <taxon>Blaberidae</taxon>
        <taxon>Diplopterinae</taxon>
        <taxon>Diploptera</taxon>
    </lineage>
</organism>
<dbReference type="Proteomes" id="UP001233999">
    <property type="component" value="Unassembled WGS sequence"/>
</dbReference>
<sequence length="54" mass="6048">MVEKMALIVFCKFMEHNPGTAVDDIVKLTAEYSVSENGWVDAGELQSMVSRIRT</sequence>
<proteinExistence type="predicted"/>
<keyword evidence="2" id="KW-1185">Reference proteome</keyword>
<protein>
    <submittedName>
        <fullName evidence="1">Uncharacterized protein</fullName>
    </submittedName>
</protein>
<feature type="non-terminal residue" evidence="1">
    <location>
        <position position="1"/>
    </location>
</feature>
<gene>
    <name evidence="1" type="ORF">L9F63_010946</name>
</gene>
<dbReference type="EMBL" id="JASPKZ010001223">
    <property type="protein sequence ID" value="KAJ9598372.1"/>
    <property type="molecule type" value="Genomic_DNA"/>
</dbReference>
<reference evidence="1" key="2">
    <citation type="submission" date="2023-05" db="EMBL/GenBank/DDBJ databases">
        <authorList>
            <person name="Fouks B."/>
        </authorList>
    </citation>
    <scope>NUCLEOTIDE SEQUENCE</scope>
    <source>
        <strain evidence="1">Stay&amp;Tobe</strain>
        <tissue evidence="1">Testes</tissue>
    </source>
</reference>
<name>A0AAD8AG29_DIPPU</name>
<evidence type="ECO:0000313" key="1">
    <source>
        <dbReference type="EMBL" id="KAJ9598372.1"/>
    </source>
</evidence>
<feature type="non-terminal residue" evidence="1">
    <location>
        <position position="54"/>
    </location>
</feature>
<accession>A0AAD8AG29</accession>
<dbReference type="AlphaFoldDB" id="A0AAD8AG29"/>
<evidence type="ECO:0000313" key="2">
    <source>
        <dbReference type="Proteomes" id="UP001233999"/>
    </source>
</evidence>
<comment type="caution">
    <text evidence="1">The sequence shown here is derived from an EMBL/GenBank/DDBJ whole genome shotgun (WGS) entry which is preliminary data.</text>
</comment>